<dbReference type="Pfam" id="PF00069">
    <property type="entry name" value="Pkinase"/>
    <property type="match status" value="1"/>
</dbReference>
<accession>A0A7X4YG59</accession>
<dbReference type="GO" id="GO:0005737">
    <property type="term" value="C:cytoplasm"/>
    <property type="evidence" value="ECO:0007669"/>
    <property type="project" value="TreeGrafter"/>
</dbReference>
<name>A0A7X4YG59_9BACT</name>
<dbReference type="Gene3D" id="3.30.200.20">
    <property type="entry name" value="Phosphorylase Kinase, domain 1"/>
    <property type="match status" value="1"/>
</dbReference>
<comment type="caution">
    <text evidence="3">The sequence shown here is derived from an EMBL/GenBank/DDBJ whole genome shotgun (WGS) entry which is preliminary data.</text>
</comment>
<dbReference type="GO" id="GO:0004672">
    <property type="term" value="F:protein kinase activity"/>
    <property type="evidence" value="ECO:0007669"/>
    <property type="project" value="InterPro"/>
</dbReference>
<dbReference type="Proteomes" id="UP000537825">
    <property type="component" value="Unassembled WGS sequence"/>
</dbReference>
<dbReference type="AlphaFoldDB" id="A0A7X4YG59"/>
<dbReference type="PANTHER" id="PTHR24361:SF678">
    <property type="entry name" value="SPORULATION-SPECIFIC PROTEIN 1"/>
    <property type="match status" value="1"/>
</dbReference>
<dbReference type="InterPro" id="IPR011009">
    <property type="entry name" value="Kinase-like_dom_sf"/>
</dbReference>
<gene>
    <name evidence="3" type="ORF">GTZ93_34025</name>
</gene>
<proteinExistence type="predicted"/>
<organism evidence="3 4">
    <name type="scientific">Corallococcus exiguus</name>
    <dbReference type="NCBI Taxonomy" id="83462"/>
    <lineage>
        <taxon>Bacteria</taxon>
        <taxon>Pseudomonadati</taxon>
        <taxon>Myxococcota</taxon>
        <taxon>Myxococcia</taxon>
        <taxon>Myxococcales</taxon>
        <taxon>Cystobacterineae</taxon>
        <taxon>Myxococcaceae</taxon>
        <taxon>Corallococcus</taxon>
    </lineage>
</organism>
<reference evidence="3 4" key="1">
    <citation type="submission" date="2020-01" db="EMBL/GenBank/DDBJ databases">
        <title>The draft genome sequence of Corallococcus exiguus DSM 14696.</title>
        <authorList>
            <person name="Zhang X."/>
            <person name="Zhu H."/>
        </authorList>
    </citation>
    <scope>NUCLEOTIDE SEQUENCE [LARGE SCALE GENOMIC DNA]</scope>
    <source>
        <strain evidence="3 4">DSM 14696</strain>
    </source>
</reference>
<dbReference type="GO" id="GO:0005524">
    <property type="term" value="F:ATP binding"/>
    <property type="evidence" value="ECO:0007669"/>
    <property type="project" value="InterPro"/>
</dbReference>
<dbReference type="SUPFAM" id="SSF56112">
    <property type="entry name" value="Protein kinase-like (PK-like)"/>
    <property type="match status" value="1"/>
</dbReference>
<feature type="region of interest" description="Disordered" evidence="1">
    <location>
        <begin position="357"/>
        <end position="384"/>
    </location>
</feature>
<dbReference type="PROSITE" id="PS50011">
    <property type="entry name" value="PROTEIN_KINASE_DOM"/>
    <property type="match status" value="1"/>
</dbReference>
<evidence type="ECO:0000259" key="2">
    <source>
        <dbReference type="PROSITE" id="PS50011"/>
    </source>
</evidence>
<dbReference type="Gene3D" id="1.10.510.10">
    <property type="entry name" value="Transferase(Phosphotransferase) domain 1"/>
    <property type="match status" value="1"/>
</dbReference>
<evidence type="ECO:0000256" key="1">
    <source>
        <dbReference type="SAM" id="MobiDB-lite"/>
    </source>
</evidence>
<dbReference type="EMBL" id="JAAAPK010000011">
    <property type="protein sequence ID" value="NBC44828.1"/>
    <property type="molecule type" value="Genomic_DNA"/>
</dbReference>
<sequence>MPYSGTSLFPEGLVLFSLKGATYEMLEDLGPGHHGERVLSALQRVKDKVVRRVILKALPLSDSAAVCKEARRRLEEEIQLATFLRHPNIACVHGAHKAKGTLFVITEAVAGFSLNTLLEVAAARGSYFPESFMLYVGAKITGALAHAHTCRSAQGEPLKIVHRAIDPTRIRVTFDGQVKLTDFGVASARLPGQRTTRRPATRGEVFWASPEALLGQSEDARSDLFTLGMVLLEFATGKHLLSAYHLLTKDLWVLVPEGETEPLRGAIAQMRNAWAGVDPEETILRAATFTPADVEATTQTLSEPTRAVFRKLLRRNPAERHMSALTLQDDLAKVLRARGNYTARMAAQEIQAALRGAGQAMAEDEEGPKSLKHQDFITTEPSPA</sequence>
<keyword evidence="4" id="KW-1185">Reference proteome</keyword>
<protein>
    <submittedName>
        <fullName evidence="3">Protein kinase</fullName>
    </submittedName>
</protein>
<dbReference type="InterPro" id="IPR000719">
    <property type="entry name" value="Prot_kinase_dom"/>
</dbReference>
<dbReference type="RefSeq" id="WP_139915917.1">
    <property type="nucleotide sequence ID" value="NZ_CBCSLE010000011.1"/>
</dbReference>
<keyword evidence="3" id="KW-0418">Kinase</keyword>
<keyword evidence="3" id="KW-0808">Transferase</keyword>
<dbReference type="PANTHER" id="PTHR24361">
    <property type="entry name" value="MITOGEN-ACTIVATED KINASE KINASE KINASE"/>
    <property type="match status" value="1"/>
</dbReference>
<evidence type="ECO:0000313" key="3">
    <source>
        <dbReference type="EMBL" id="NBC44828.1"/>
    </source>
</evidence>
<feature type="domain" description="Protein kinase" evidence="2">
    <location>
        <begin position="23"/>
        <end position="332"/>
    </location>
</feature>
<evidence type="ECO:0000313" key="4">
    <source>
        <dbReference type="Proteomes" id="UP000537825"/>
    </source>
</evidence>
<dbReference type="InterPro" id="IPR053235">
    <property type="entry name" value="Ser_Thr_kinase"/>
</dbReference>